<dbReference type="RefSeq" id="WP_274999874.1">
    <property type="nucleotide sequence ID" value="NZ_CP118677.1"/>
</dbReference>
<evidence type="ECO:0000313" key="1">
    <source>
        <dbReference type="EMBL" id="WEA18618.1"/>
    </source>
</evidence>
<dbReference type="Gene3D" id="3.30.2000.20">
    <property type="match status" value="1"/>
</dbReference>
<dbReference type="Proteomes" id="UP001217631">
    <property type="component" value="Chromosome"/>
</dbReference>
<proteinExistence type="predicted"/>
<dbReference type="AlphaFoldDB" id="A0AAJ5UVQ6"/>
<sequence>MTYSEIYDAIILRMRAFPGIEQDRIYYPNAQFNAKDEDTSGAFKPPASGLWCRLNIAYATPFMAGMADRPHTRKPGMIVVQCFAREQTGIKGLNALADALEAHFSYWSSGGLECIETGVVDADEFEGFRQYNVNVRFRAG</sequence>
<evidence type="ECO:0000313" key="2">
    <source>
        <dbReference type="Proteomes" id="UP001217631"/>
    </source>
</evidence>
<dbReference type="EMBL" id="CP118677">
    <property type="protein sequence ID" value="WEA18618.1"/>
    <property type="molecule type" value="Genomic_DNA"/>
</dbReference>
<name>A0AAJ5UVQ6_9PSED</name>
<protein>
    <submittedName>
        <fullName evidence="1">Uncharacterized protein</fullName>
    </submittedName>
</protein>
<accession>A0AAJ5UVQ6</accession>
<reference evidence="1" key="1">
    <citation type="submission" date="2023-02" db="EMBL/GenBank/DDBJ databases">
        <title>tmexCD-toprJ-like cluster.</title>
        <authorList>
            <person name="Gao X."/>
            <person name="Wang C."/>
            <person name="Liu J."/>
        </authorList>
    </citation>
    <scope>NUCLEOTIDE SEQUENCE</scope>
    <source>
        <strain evidence="1">GDW21C697WI</strain>
    </source>
</reference>
<gene>
    <name evidence="1" type="ORF">PWA60_15000</name>
</gene>
<organism evidence="1 2">
    <name type="scientific">Pseudomonas juntendi</name>
    <dbReference type="NCBI Taxonomy" id="2666183"/>
    <lineage>
        <taxon>Bacteria</taxon>
        <taxon>Pseudomonadati</taxon>
        <taxon>Pseudomonadota</taxon>
        <taxon>Gammaproteobacteria</taxon>
        <taxon>Pseudomonadales</taxon>
        <taxon>Pseudomonadaceae</taxon>
        <taxon>Pseudomonas</taxon>
    </lineage>
</organism>